<dbReference type="KEGG" id="nmv:NITMOv2_4330"/>
<organism evidence="4 5">
    <name type="scientific">Nitrospira moscoviensis</name>
    <dbReference type="NCBI Taxonomy" id="42253"/>
    <lineage>
        <taxon>Bacteria</taxon>
        <taxon>Pseudomonadati</taxon>
        <taxon>Nitrospirota</taxon>
        <taxon>Nitrospiria</taxon>
        <taxon>Nitrospirales</taxon>
        <taxon>Nitrospiraceae</taxon>
        <taxon>Nitrospira</taxon>
    </lineage>
</organism>
<dbReference type="Pfam" id="PF04773">
    <property type="entry name" value="FecR"/>
    <property type="match status" value="1"/>
</dbReference>
<dbReference type="RefSeq" id="WP_053381522.1">
    <property type="nucleotide sequence ID" value="NZ_CP011801.1"/>
</dbReference>
<feature type="compositionally biased region" description="Basic and acidic residues" evidence="1">
    <location>
        <begin position="244"/>
        <end position="255"/>
    </location>
</feature>
<dbReference type="EMBL" id="CP011801">
    <property type="protein sequence ID" value="ALA60706.1"/>
    <property type="molecule type" value="Genomic_DNA"/>
</dbReference>
<dbReference type="OrthoDB" id="5415289at2"/>
<dbReference type="Proteomes" id="UP000069205">
    <property type="component" value="Chromosome"/>
</dbReference>
<reference evidence="4 5" key="1">
    <citation type="journal article" date="2015" name="Proc. Natl. Acad. Sci. U.S.A.">
        <title>Expanded metabolic versatility of ubiquitous nitrite-oxidizing bacteria from the genus Nitrospira.</title>
        <authorList>
            <person name="Koch H."/>
            <person name="Lucker S."/>
            <person name="Albertsen M."/>
            <person name="Kitzinger K."/>
            <person name="Herbold C."/>
            <person name="Spieck E."/>
            <person name="Nielsen P.H."/>
            <person name="Wagner M."/>
            <person name="Daims H."/>
        </authorList>
    </citation>
    <scope>NUCLEOTIDE SEQUENCE [LARGE SCALE GENOMIC DNA]</scope>
    <source>
        <strain evidence="4 5">NSP M-1</strain>
    </source>
</reference>
<feature type="region of interest" description="Disordered" evidence="1">
    <location>
        <begin position="241"/>
        <end position="267"/>
    </location>
</feature>
<proteinExistence type="predicted"/>
<dbReference type="Gene3D" id="2.60.120.1440">
    <property type="match status" value="1"/>
</dbReference>
<feature type="signal peptide" evidence="2">
    <location>
        <begin position="1"/>
        <end position="22"/>
    </location>
</feature>
<sequence>MIVRLIVLVVCGWIGPAGIASAADAPDVGVFVAVHGTVTMQPASLTAPQPVKPYDRLGPLAVIETQAGSKAKVLFLDDTLITLGERSRLEMTEQTYRSGSDTRAFVAHLTRGTARVLVARPIAGEHSIFEVHSRSAVATVRGTYFIMWIQEPPNKPPSRPRASAAGPPPALDFPEEEEGPTGVANVGQNGDITFTSGGATVLVLPGQSSIALPGSPPSMPVGIEASLTGPGPIATAIAATSLDDQPRPESPRDHFASAGAEPGAAPPSQRVAVVGAVDGQFSSGAYAVPGWPLPVTPVTPPAVVSGAAPVPVLFSIRLP</sequence>
<evidence type="ECO:0000256" key="2">
    <source>
        <dbReference type="SAM" id="SignalP"/>
    </source>
</evidence>
<keyword evidence="5" id="KW-1185">Reference proteome</keyword>
<dbReference type="PANTHER" id="PTHR38731">
    <property type="entry name" value="LIPL45-RELATED LIPOPROTEIN-RELATED"/>
    <property type="match status" value="1"/>
</dbReference>
<dbReference type="PANTHER" id="PTHR38731:SF3">
    <property type="entry name" value="BLL6125 PROTEIN"/>
    <property type="match status" value="1"/>
</dbReference>
<feature type="chain" id="PRO_5005477060" description="FecR protein domain-containing protein" evidence="2">
    <location>
        <begin position="23"/>
        <end position="319"/>
    </location>
</feature>
<keyword evidence="2" id="KW-0732">Signal</keyword>
<accession>A0A0K2GIE4</accession>
<name>A0A0K2GIE4_NITMO</name>
<dbReference type="PATRIC" id="fig|42253.5.peg.4275"/>
<evidence type="ECO:0000313" key="5">
    <source>
        <dbReference type="Proteomes" id="UP000069205"/>
    </source>
</evidence>
<dbReference type="InterPro" id="IPR006860">
    <property type="entry name" value="FecR"/>
</dbReference>
<feature type="domain" description="FecR protein" evidence="3">
    <location>
        <begin position="62"/>
        <end position="145"/>
    </location>
</feature>
<feature type="compositionally biased region" description="Low complexity" evidence="1">
    <location>
        <begin position="256"/>
        <end position="267"/>
    </location>
</feature>
<dbReference type="AlphaFoldDB" id="A0A0K2GIE4"/>
<feature type="region of interest" description="Disordered" evidence="1">
    <location>
        <begin position="153"/>
        <end position="191"/>
    </location>
</feature>
<evidence type="ECO:0000259" key="3">
    <source>
        <dbReference type="Pfam" id="PF04773"/>
    </source>
</evidence>
<evidence type="ECO:0000256" key="1">
    <source>
        <dbReference type="SAM" id="MobiDB-lite"/>
    </source>
</evidence>
<protein>
    <recommendedName>
        <fullName evidence="3">FecR protein domain-containing protein</fullName>
    </recommendedName>
</protein>
<gene>
    <name evidence="4" type="ORF">NITMOv2_4330</name>
</gene>
<evidence type="ECO:0000313" key="4">
    <source>
        <dbReference type="EMBL" id="ALA60706.1"/>
    </source>
</evidence>